<dbReference type="InterPro" id="IPR020013">
    <property type="entry name" value="Flagellar_FlgE/F/G"/>
</dbReference>
<dbReference type="OrthoDB" id="9800375at2"/>
<evidence type="ECO:0000259" key="3">
    <source>
        <dbReference type="Pfam" id="PF00460"/>
    </source>
</evidence>
<dbReference type="PROSITE" id="PS00588">
    <property type="entry name" value="FLAGELLA_BB_ROD"/>
    <property type="match status" value="1"/>
</dbReference>
<protein>
    <submittedName>
        <fullName evidence="6">Flagellar hook-basal body protein</fullName>
    </submittedName>
</protein>
<evidence type="ECO:0000256" key="1">
    <source>
        <dbReference type="ARBA" id="ARBA00009677"/>
    </source>
</evidence>
<keyword evidence="6" id="KW-0282">Flagellum</keyword>
<feature type="domain" description="Flagellar hook protein FlgE/F/G-like D1" evidence="5">
    <location>
        <begin position="114"/>
        <end position="171"/>
    </location>
</feature>
<proteinExistence type="inferred from homology"/>
<evidence type="ECO:0000256" key="2">
    <source>
        <dbReference type="RuleBase" id="RU362116"/>
    </source>
</evidence>
<dbReference type="GO" id="GO:0071978">
    <property type="term" value="P:bacterial-type flagellum-dependent swarming motility"/>
    <property type="evidence" value="ECO:0007669"/>
    <property type="project" value="TreeGrafter"/>
</dbReference>
<gene>
    <name evidence="6" type="ORF">FZC76_05475</name>
</gene>
<dbReference type="PANTHER" id="PTHR30435">
    <property type="entry name" value="FLAGELLAR PROTEIN"/>
    <property type="match status" value="1"/>
</dbReference>
<evidence type="ECO:0000313" key="7">
    <source>
        <dbReference type="Proteomes" id="UP000322524"/>
    </source>
</evidence>
<keyword evidence="2" id="KW-0975">Bacterial flagellum</keyword>
<sequence length="273" mass="30069">MLRGFYTATAGMISQQRRMEMMSNNLANANTPGYKADQGSLRSFPDLLLQRMEQANGTKTFSPMSNPNDPVRLSTGVYLQETKPKHTQGDLRPTGNDTDLAILNQNLPENASVYFTVEQVDGTPRYTRNGNFSIDPEGFLTTNGGLYVLDENSNRIQIRSRSMLVQQDGTILEGDIRNTRLGMALANNPDELVREGNGLYRTAEGVAPLQDATGAAGVNYQVSQGHIERSNVDTAQAMSDMTAAYRAFEANQKIIQAYDMSMQKAANEIGRIN</sequence>
<reference evidence="6 7" key="1">
    <citation type="submission" date="2019-08" db="EMBL/GenBank/DDBJ databases">
        <title>Bacillus genomes from the desert of Cuatro Cienegas, Coahuila.</title>
        <authorList>
            <person name="Olmedo-Alvarez G."/>
        </authorList>
    </citation>
    <scope>NUCLEOTIDE SEQUENCE [LARGE SCALE GENOMIC DNA]</scope>
    <source>
        <strain evidence="6 7">CH28_1T</strain>
    </source>
</reference>
<comment type="similarity">
    <text evidence="1 2">Belongs to the flagella basal body rod proteins family.</text>
</comment>
<feature type="domain" description="Flagellar basal-body/hook protein C-terminal" evidence="4">
    <location>
        <begin position="224"/>
        <end position="267"/>
    </location>
</feature>
<dbReference type="InterPro" id="IPR019776">
    <property type="entry name" value="Flagellar_basal_body_rod_CS"/>
</dbReference>
<dbReference type="PANTHER" id="PTHR30435:SF19">
    <property type="entry name" value="FLAGELLAR BASAL-BODY ROD PROTEIN FLGG"/>
    <property type="match status" value="1"/>
</dbReference>
<evidence type="ECO:0000313" key="6">
    <source>
        <dbReference type="EMBL" id="TYS69687.1"/>
    </source>
</evidence>
<dbReference type="InterPro" id="IPR037925">
    <property type="entry name" value="FlgE/F/G-like"/>
</dbReference>
<organism evidence="6 7">
    <name type="scientific">Sutcliffiella horikoshii</name>
    <dbReference type="NCBI Taxonomy" id="79883"/>
    <lineage>
        <taxon>Bacteria</taxon>
        <taxon>Bacillati</taxon>
        <taxon>Bacillota</taxon>
        <taxon>Bacilli</taxon>
        <taxon>Bacillales</taxon>
        <taxon>Bacillaceae</taxon>
        <taxon>Sutcliffiella</taxon>
    </lineage>
</organism>
<dbReference type="STRING" id="79883.GCA_001636495_00889"/>
<comment type="caution">
    <text evidence="6">The sequence shown here is derived from an EMBL/GenBank/DDBJ whole genome shotgun (WGS) entry which is preliminary data.</text>
</comment>
<dbReference type="Proteomes" id="UP000322524">
    <property type="component" value="Unassembled WGS sequence"/>
</dbReference>
<keyword evidence="6" id="KW-0966">Cell projection</keyword>
<keyword evidence="6" id="KW-0969">Cilium</keyword>
<dbReference type="NCBIfam" id="TIGR03506">
    <property type="entry name" value="FlgEFG_subfam"/>
    <property type="match status" value="1"/>
</dbReference>
<dbReference type="Pfam" id="PF22692">
    <property type="entry name" value="LlgE_F_G_D1"/>
    <property type="match status" value="1"/>
</dbReference>
<feature type="domain" description="Flagellar basal body rod protein N-terminal" evidence="3">
    <location>
        <begin position="5"/>
        <end position="35"/>
    </location>
</feature>
<evidence type="ECO:0000259" key="4">
    <source>
        <dbReference type="Pfam" id="PF06429"/>
    </source>
</evidence>
<comment type="subcellular location">
    <subcellularLocation>
        <location evidence="2">Bacterial flagellum basal body</location>
    </subcellularLocation>
</comment>
<dbReference type="AlphaFoldDB" id="A0A5D4T1Y1"/>
<name>A0A5D4T1Y1_9BACI</name>
<accession>A0A5D4T1Y1</accession>
<evidence type="ECO:0000259" key="5">
    <source>
        <dbReference type="Pfam" id="PF22692"/>
    </source>
</evidence>
<dbReference type="RefSeq" id="WP_148987248.1">
    <property type="nucleotide sequence ID" value="NZ_VTEV01000002.1"/>
</dbReference>
<dbReference type="InterPro" id="IPR010930">
    <property type="entry name" value="Flg_bb/hook_C_dom"/>
</dbReference>
<dbReference type="EMBL" id="VTEV01000002">
    <property type="protein sequence ID" value="TYS69687.1"/>
    <property type="molecule type" value="Genomic_DNA"/>
</dbReference>
<dbReference type="Pfam" id="PF00460">
    <property type="entry name" value="Flg_bb_rod"/>
    <property type="match status" value="1"/>
</dbReference>
<dbReference type="GO" id="GO:0009425">
    <property type="term" value="C:bacterial-type flagellum basal body"/>
    <property type="evidence" value="ECO:0007669"/>
    <property type="project" value="UniProtKB-SubCell"/>
</dbReference>
<dbReference type="InterPro" id="IPR053967">
    <property type="entry name" value="LlgE_F_G-like_D1"/>
</dbReference>
<dbReference type="SUPFAM" id="SSF117143">
    <property type="entry name" value="Flagellar hook protein flgE"/>
    <property type="match status" value="1"/>
</dbReference>
<dbReference type="InterPro" id="IPR001444">
    <property type="entry name" value="Flag_bb_rod_N"/>
</dbReference>
<dbReference type="Pfam" id="PF06429">
    <property type="entry name" value="Flg_bbr_C"/>
    <property type="match status" value="1"/>
</dbReference>